<keyword evidence="10" id="KW-0626">Porin</keyword>
<organism evidence="19 20">
    <name type="scientific">Desulfobotulus pelophilus</name>
    <dbReference type="NCBI Taxonomy" id="2823377"/>
    <lineage>
        <taxon>Bacteria</taxon>
        <taxon>Pseudomonadati</taxon>
        <taxon>Thermodesulfobacteriota</taxon>
        <taxon>Desulfobacteria</taxon>
        <taxon>Desulfobacterales</taxon>
        <taxon>Desulfobacteraceae</taxon>
        <taxon>Desulfobotulus</taxon>
    </lineage>
</organism>
<keyword evidence="8" id="KW-0625">Polysaccharide transport</keyword>
<dbReference type="Pfam" id="PF02563">
    <property type="entry name" value="Poly_export"/>
    <property type="match status" value="1"/>
</dbReference>
<dbReference type="InterPro" id="IPR054765">
    <property type="entry name" value="SLBB_dom"/>
</dbReference>
<evidence type="ECO:0000256" key="14">
    <source>
        <dbReference type="ARBA" id="ARBA00023288"/>
    </source>
</evidence>
<evidence type="ECO:0000259" key="18">
    <source>
        <dbReference type="Pfam" id="PF22461"/>
    </source>
</evidence>
<feature type="chain" id="PRO_5045170891" evidence="15">
    <location>
        <begin position="26"/>
        <end position="270"/>
    </location>
</feature>
<keyword evidence="13" id="KW-0998">Cell outer membrane</keyword>
<evidence type="ECO:0000256" key="8">
    <source>
        <dbReference type="ARBA" id="ARBA00023047"/>
    </source>
</evidence>
<keyword evidence="11" id="KW-0472">Membrane</keyword>
<evidence type="ECO:0000313" key="20">
    <source>
        <dbReference type="Proteomes" id="UP001209681"/>
    </source>
</evidence>
<evidence type="ECO:0000259" key="17">
    <source>
        <dbReference type="Pfam" id="PF10531"/>
    </source>
</evidence>
<evidence type="ECO:0000256" key="9">
    <source>
        <dbReference type="ARBA" id="ARBA00023065"/>
    </source>
</evidence>
<keyword evidence="9" id="KW-0406">Ion transport</keyword>
<evidence type="ECO:0000256" key="4">
    <source>
        <dbReference type="ARBA" id="ARBA00022452"/>
    </source>
</evidence>
<evidence type="ECO:0000256" key="5">
    <source>
        <dbReference type="ARBA" id="ARBA00022597"/>
    </source>
</evidence>
<feature type="signal peptide" evidence="15">
    <location>
        <begin position="1"/>
        <end position="25"/>
    </location>
</feature>
<proteinExistence type="inferred from homology"/>
<evidence type="ECO:0000256" key="3">
    <source>
        <dbReference type="ARBA" id="ARBA00022448"/>
    </source>
</evidence>
<name>A0ABT3NC90_9BACT</name>
<feature type="domain" description="SLBB" evidence="18">
    <location>
        <begin position="105"/>
        <end position="190"/>
    </location>
</feature>
<keyword evidence="12" id="KW-0564">Palmitate</keyword>
<evidence type="ECO:0000256" key="13">
    <source>
        <dbReference type="ARBA" id="ARBA00023237"/>
    </source>
</evidence>
<evidence type="ECO:0000256" key="7">
    <source>
        <dbReference type="ARBA" id="ARBA00022729"/>
    </source>
</evidence>
<comment type="similarity">
    <text evidence="2">Belongs to the BexD/CtrA/VexA family.</text>
</comment>
<keyword evidence="3" id="KW-0813">Transport</keyword>
<evidence type="ECO:0000256" key="6">
    <source>
        <dbReference type="ARBA" id="ARBA00022692"/>
    </source>
</evidence>
<keyword evidence="5" id="KW-0762">Sugar transport</keyword>
<dbReference type="InterPro" id="IPR049712">
    <property type="entry name" value="Poly_export"/>
</dbReference>
<evidence type="ECO:0000256" key="2">
    <source>
        <dbReference type="ARBA" id="ARBA00009450"/>
    </source>
</evidence>
<evidence type="ECO:0000256" key="12">
    <source>
        <dbReference type="ARBA" id="ARBA00023139"/>
    </source>
</evidence>
<dbReference type="RefSeq" id="WP_265425990.1">
    <property type="nucleotide sequence ID" value="NZ_JAPFPW010000021.1"/>
</dbReference>
<dbReference type="Pfam" id="PF10531">
    <property type="entry name" value="SLBB"/>
    <property type="match status" value="1"/>
</dbReference>
<reference evidence="19 20" key="1">
    <citation type="submission" date="2022-11" db="EMBL/GenBank/DDBJ databases">
        <title>Desulfobotulus tamanensis H1 sp. nov. - anaerobic, alkaliphilic, sulphate reducing bacterium isolated from terrestrial mud volcano.</title>
        <authorList>
            <person name="Frolova A."/>
            <person name="Merkel A.Y."/>
            <person name="Slobodkin A.I."/>
        </authorList>
    </citation>
    <scope>NUCLEOTIDE SEQUENCE [LARGE SCALE GENOMIC DNA]</scope>
    <source>
        <strain evidence="19 20">H1</strain>
    </source>
</reference>
<evidence type="ECO:0000256" key="11">
    <source>
        <dbReference type="ARBA" id="ARBA00023136"/>
    </source>
</evidence>
<keyword evidence="20" id="KW-1185">Reference proteome</keyword>
<dbReference type="Proteomes" id="UP001209681">
    <property type="component" value="Unassembled WGS sequence"/>
</dbReference>
<feature type="domain" description="Soluble ligand binding" evidence="17">
    <location>
        <begin position="195"/>
        <end position="246"/>
    </location>
</feature>
<dbReference type="PANTHER" id="PTHR33619:SF3">
    <property type="entry name" value="POLYSACCHARIDE EXPORT PROTEIN GFCE-RELATED"/>
    <property type="match status" value="1"/>
</dbReference>
<evidence type="ECO:0000259" key="16">
    <source>
        <dbReference type="Pfam" id="PF02563"/>
    </source>
</evidence>
<gene>
    <name evidence="19" type="ORF">OOT00_13875</name>
</gene>
<evidence type="ECO:0000256" key="1">
    <source>
        <dbReference type="ARBA" id="ARBA00004571"/>
    </source>
</evidence>
<dbReference type="InterPro" id="IPR019554">
    <property type="entry name" value="Soluble_ligand-bd"/>
</dbReference>
<evidence type="ECO:0000256" key="10">
    <source>
        <dbReference type="ARBA" id="ARBA00023114"/>
    </source>
</evidence>
<accession>A0ABT3NC90</accession>
<evidence type="ECO:0000313" key="19">
    <source>
        <dbReference type="EMBL" id="MCW7755073.1"/>
    </source>
</evidence>
<protein>
    <submittedName>
        <fullName evidence="19">SLBB domain-containing protein</fullName>
    </submittedName>
</protein>
<evidence type="ECO:0000256" key="15">
    <source>
        <dbReference type="SAM" id="SignalP"/>
    </source>
</evidence>
<keyword evidence="7 15" id="KW-0732">Signal</keyword>
<dbReference type="Gene3D" id="3.10.560.10">
    <property type="entry name" value="Outer membrane lipoprotein wza domain like"/>
    <property type="match status" value="2"/>
</dbReference>
<dbReference type="InterPro" id="IPR003715">
    <property type="entry name" value="Poly_export_N"/>
</dbReference>
<keyword evidence="14" id="KW-0449">Lipoprotein</keyword>
<sequence>MYVRWNVVVFCVLLWCLGFSVPAPADDYTVGPGDTLDIRVYNHADLSVKASVSGEGTIRYPLLGEFRISGKTPSEISVLIENMLADGYILNPQVSVFLNEYRSRKVTILGEVDKPGLYELAGRIYLLELISRAGGLTLDAGRSVYVTRSNGTTENGDAGQEVLHVDLHQLIEQGDVGQNILIRNGDSVFIPKVEKIYVTGEVRRPAAYSYDADLTLIKVLTNAGGLTDKASSRNIRIIRDVNGEKVVLQRVSMDQRVQPNDVIVVPESFF</sequence>
<feature type="domain" description="Polysaccharide export protein N-terminal" evidence="16">
    <location>
        <begin position="23"/>
        <end position="98"/>
    </location>
</feature>
<comment type="caution">
    <text evidence="19">The sequence shown here is derived from an EMBL/GenBank/DDBJ whole genome shotgun (WGS) entry which is preliminary data.</text>
</comment>
<keyword evidence="6" id="KW-0812">Transmembrane</keyword>
<comment type="subcellular location">
    <subcellularLocation>
        <location evidence="1">Cell outer membrane</location>
        <topology evidence="1">Multi-pass membrane protein</topology>
    </subcellularLocation>
</comment>
<dbReference type="Pfam" id="PF22461">
    <property type="entry name" value="SLBB_2"/>
    <property type="match status" value="1"/>
</dbReference>
<keyword evidence="4" id="KW-1134">Transmembrane beta strand</keyword>
<dbReference type="EMBL" id="JAPFPW010000021">
    <property type="protein sequence ID" value="MCW7755073.1"/>
    <property type="molecule type" value="Genomic_DNA"/>
</dbReference>
<dbReference type="PANTHER" id="PTHR33619">
    <property type="entry name" value="POLYSACCHARIDE EXPORT PROTEIN GFCE-RELATED"/>
    <property type="match status" value="1"/>
</dbReference>